<comment type="caution">
    <text evidence="3">The sequence shown here is derived from an EMBL/GenBank/DDBJ whole genome shotgun (WGS) entry which is preliminary data.</text>
</comment>
<evidence type="ECO:0000313" key="4">
    <source>
        <dbReference type="Proteomes" id="UP000266861"/>
    </source>
</evidence>
<reference evidence="3 4" key="1">
    <citation type="submission" date="2018-08" db="EMBL/GenBank/DDBJ databases">
        <title>Genome and evolution of the arbuscular mycorrhizal fungus Diversispora epigaea (formerly Glomus versiforme) and its bacterial endosymbionts.</title>
        <authorList>
            <person name="Sun X."/>
            <person name="Fei Z."/>
            <person name="Harrison M."/>
        </authorList>
    </citation>
    <scope>NUCLEOTIDE SEQUENCE [LARGE SCALE GENOMIC DNA]</scope>
    <source>
        <strain evidence="3 4">IT104</strain>
    </source>
</reference>
<keyword evidence="1" id="KW-0175">Coiled coil</keyword>
<evidence type="ECO:0000256" key="2">
    <source>
        <dbReference type="SAM" id="MobiDB-lite"/>
    </source>
</evidence>
<feature type="coiled-coil region" evidence="1">
    <location>
        <begin position="138"/>
        <end position="172"/>
    </location>
</feature>
<accession>A0A397H4K2</accession>
<protein>
    <submittedName>
        <fullName evidence="3">Uncharacterized protein</fullName>
    </submittedName>
</protein>
<feature type="compositionally biased region" description="Basic and acidic residues" evidence="2">
    <location>
        <begin position="588"/>
        <end position="606"/>
    </location>
</feature>
<gene>
    <name evidence="3" type="ORF">Glove_396g50</name>
</gene>
<dbReference type="Proteomes" id="UP000266861">
    <property type="component" value="Unassembled WGS sequence"/>
</dbReference>
<dbReference type="AlphaFoldDB" id="A0A397H4K2"/>
<feature type="region of interest" description="Disordered" evidence="2">
    <location>
        <begin position="552"/>
        <end position="606"/>
    </location>
</feature>
<dbReference type="OrthoDB" id="2484889at2759"/>
<dbReference type="EMBL" id="PQFF01000353">
    <property type="protein sequence ID" value="RHZ56828.1"/>
    <property type="molecule type" value="Genomic_DNA"/>
</dbReference>
<proteinExistence type="predicted"/>
<evidence type="ECO:0000313" key="3">
    <source>
        <dbReference type="EMBL" id="RHZ56828.1"/>
    </source>
</evidence>
<sequence>MLEYYQKITFNFTPLFFYSSPSFLTMMLFFKGSLTKVVPGNFLSTLCSSRRISVNFVSTLCSSQSKEIVKYTSQSITLLKIFNEQENTIIQLRKESDSMQKSNIKLLEDTKFYKGLCEKYVVELKKQQHLYNDLKSATDIEHQEYLNLQEEIQQLKEKLDKISNELNDKNISLTTLNSQEQYLYEELKRKKYLYEQSESAWKNEKKNLEESSLKLVKCFKELENENKILHEYISNKSSKNDQLISNLRQEKEVFSKQAKKYKVQLIQTQKSLNEVRLLFNKEHEFNKKIQIESAELNAKNKYINESNRISREECKKMEKVVTAFQSSKNEFEEKISNLKGQIQDLKFEKDNGIQEMNIIQKENEQLKERLRKYEIDDSAELQKLKLNTKYLESEIERLNMENKIQFNDIIDSANKFKNENDALEIKNNQIENKKLRLIEENLKLENEIQKIQNWLVYYLDLQANHDKELEQLKEQLENSRQNKEITKNLIQKQKDDLMNELKEVKDQLEVTKKELKNEKELMVEFEQLKAQESTYISTVKKLETENQDLQQKLKFSLENSTSQSSSTQDKQTPSKPDLPEPVSGKKHSHDEDDKEMVSKAKRIREK</sequence>
<keyword evidence="4" id="KW-1185">Reference proteome</keyword>
<evidence type="ECO:0000256" key="1">
    <source>
        <dbReference type="SAM" id="Coils"/>
    </source>
</evidence>
<organism evidence="3 4">
    <name type="scientific">Diversispora epigaea</name>
    <dbReference type="NCBI Taxonomy" id="1348612"/>
    <lineage>
        <taxon>Eukaryota</taxon>
        <taxon>Fungi</taxon>
        <taxon>Fungi incertae sedis</taxon>
        <taxon>Mucoromycota</taxon>
        <taxon>Glomeromycotina</taxon>
        <taxon>Glomeromycetes</taxon>
        <taxon>Diversisporales</taxon>
        <taxon>Diversisporaceae</taxon>
        <taxon>Diversispora</taxon>
    </lineage>
</organism>
<feature type="compositionally biased region" description="Low complexity" evidence="2">
    <location>
        <begin position="560"/>
        <end position="574"/>
    </location>
</feature>
<name>A0A397H4K2_9GLOM</name>
<dbReference type="STRING" id="1348612.A0A397H4K2"/>